<dbReference type="Pfam" id="PF03009">
    <property type="entry name" value="GDPD"/>
    <property type="match status" value="1"/>
</dbReference>
<dbReference type="Gene3D" id="3.20.20.190">
    <property type="entry name" value="Phosphatidylinositol (PI) phosphodiesterase"/>
    <property type="match status" value="1"/>
</dbReference>
<accession>A0A9D2TD56</accession>
<dbReference type="GO" id="GO:0008081">
    <property type="term" value="F:phosphoric diester hydrolase activity"/>
    <property type="evidence" value="ECO:0007669"/>
    <property type="project" value="InterPro"/>
</dbReference>
<sequence length="254" mass="29437">MTQVFAHRGASGYAPENTLEAFSQAMEQGADGIELDVQLTKDKKIVVLHDETIDRTSDHKGYVRDYTLEELKKMSFHNHMEKYRGIRIPSLKEVLDLVRPGKMKINIELKTGIFWYEGIEEAVTELVEREGFADRVIYSSFNHYSIQKIRELAPKAQTAWLFSDVILDIEKRAAENQIDALHPAVYHMKMADLMERYLNSGRKIRVWTVNKEKDLRLFMEKKVDAVITNYPDKAIAIRKEIQDAERETIIPVGH</sequence>
<proteinExistence type="predicted"/>
<dbReference type="PANTHER" id="PTHR46211:SF1">
    <property type="entry name" value="GLYCEROPHOSPHODIESTER PHOSPHODIESTERASE, CYTOPLASMIC"/>
    <property type="match status" value="1"/>
</dbReference>
<name>A0A9D2TD56_9FIRM</name>
<gene>
    <name evidence="2" type="ORF">H9753_14245</name>
</gene>
<evidence type="ECO:0000313" key="2">
    <source>
        <dbReference type="EMBL" id="HJC64751.1"/>
    </source>
</evidence>
<reference evidence="2" key="2">
    <citation type="submission" date="2021-04" db="EMBL/GenBank/DDBJ databases">
        <authorList>
            <person name="Gilroy R."/>
        </authorList>
    </citation>
    <scope>NUCLEOTIDE SEQUENCE</scope>
    <source>
        <strain evidence="2">ChiBcec2-3848</strain>
    </source>
</reference>
<dbReference type="PROSITE" id="PS51704">
    <property type="entry name" value="GP_PDE"/>
    <property type="match status" value="1"/>
</dbReference>
<reference evidence="2" key="1">
    <citation type="journal article" date="2021" name="PeerJ">
        <title>Extensive microbial diversity within the chicken gut microbiome revealed by metagenomics and culture.</title>
        <authorList>
            <person name="Gilroy R."/>
            <person name="Ravi A."/>
            <person name="Getino M."/>
            <person name="Pursley I."/>
            <person name="Horton D.L."/>
            <person name="Alikhan N.F."/>
            <person name="Baker D."/>
            <person name="Gharbi K."/>
            <person name="Hall N."/>
            <person name="Watson M."/>
            <person name="Adriaenssens E.M."/>
            <person name="Foster-Nyarko E."/>
            <person name="Jarju S."/>
            <person name="Secka A."/>
            <person name="Antonio M."/>
            <person name="Oren A."/>
            <person name="Chaudhuri R.R."/>
            <person name="La Ragione R."/>
            <person name="Hildebrand F."/>
            <person name="Pallen M.J."/>
        </authorList>
    </citation>
    <scope>NUCLEOTIDE SEQUENCE</scope>
    <source>
        <strain evidence="2">ChiBcec2-3848</strain>
    </source>
</reference>
<dbReference type="Proteomes" id="UP000823886">
    <property type="component" value="Unassembled WGS sequence"/>
</dbReference>
<dbReference type="AlphaFoldDB" id="A0A9D2TD56"/>
<evidence type="ECO:0000313" key="3">
    <source>
        <dbReference type="Proteomes" id="UP000823886"/>
    </source>
</evidence>
<dbReference type="EMBL" id="DWVZ01000200">
    <property type="protein sequence ID" value="HJC64751.1"/>
    <property type="molecule type" value="Genomic_DNA"/>
</dbReference>
<feature type="domain" description="GP-PDE" evidence="1">
    <location>
        <begin position="2"/>
        <end position="238"/>
    </location>
</feature>
<protein>
    <submittedName>
        <fullName evidence="2">Glycerophosphodiester phosphodiesterase</fullName>
    </submittedName>
</protein>
<comment type="caution">
    <text evidence="2">The sequence shown here is derived from an EMBL/GenBank/DDBJ whole genome shotgun (WGS) entry which is preliminary data.</text>
</comment>
<evidence type="ECO:0000259" key="1">
    <source>
        <dbReference type="PROSITE" id="PS51704"/>
    </source>
</evidence>
<dbReference type="PANTHER" id="PTHR46211">
    <property type="entry name" value="GLYCEROPHOSPHORYL DIESTER PHOSPHODIESTERASE"/>
    <property type="match status" value="1"/>
</dbReference>
<dbReference type="PROSITE" id="PS50007">
    <property type="entry name" value="PIPLC_X_DOMAIN"/>
    <property type="match status" value="1"/>
</dbReference>
<dbReference type="CDD" id="cd08563">
    <property type="entry name" value="GDPD_TtGDE_like"/>
    <property type="match status" value="1"/>
</dbReference>
<organism evidence="2 3">
    <name type="scientific">Candidatus Blautia merdavium</name>
    <dbReference type="NCBI Taxonomy" id="2838494"/>
    <lineage>
        <taxon>Bacteria</taxon>
        <taxon>Bacillati</taxon>
        <taxon>Bacillota</taxon>
        <taxon>Clostridia</taxon>
        <taxon>Lachnospirales</taxon>
        <taxon>Lachnospiraceae</taxon>
        <taxon>Blautia</taxon>
    </lineage>
</organism>
<dbReference type="InterPro" id="IPR030395">
    <property type="entry name" value="GP_PDE_dom"/>
</dbReference>
<dbReference type="SUPFAM" id="SSF51695">
    <property type="entry name" value="PLC-like phosphodiesterases"/>
    <property type="match status" value="1"/>
</dbReference>
<dbReference type="InterPro" id="IPR017946">
    <property type="entry name" value="PLC-like_Pdiesterase_TIM-brl"/>
</dbReference>
<dbReference type="GO" id="GO:0006629">
    <property type="term" value="P:lipid metabolic process"/>
    <property type="evidence" value="ECO:0007669"/>
    <property type="project" value="InterPro"/>
</dbReference>